<dbReference type="Proteomes" id="UP000294901">
    <property type="component" value="Unassembled WGS sequence"/>
</dbReference>
<name>A0A4R6JBQ2_9ACTN</name>
<dbReference type="InterPro" id="IPR025117">
    <property type="entry name" value="DUF4037"/>
</dbReference>
<evidence type="ECO:0000313" key="3">
    <source>
        <dbReference type="Proteomes" id="UP000294901"/>
    </source>
</evidence>
<feature type="domain" description="DUF4037" evidence="1">
    <location>
        <begin position="133"/>
        <end position="231"/>
    </location>
</feature>
<dbReference type="EMBL" id="SNWR01000002">
    <property type="protein sequence ID" value="TDO31945.1"/>
    <property type="molecule type" value="Genomic_DNA"/>
</dbReference>
<evidence type="ECO:0000313" key="2">
    <source>
        <dbReference type="EMBL" id="TDO31945.1"/>
    </source>
</evidence>
<dbReference type="AlphaFoldDB" id="A0A4R6JBQ2"/>
<protein>
    <submittedName>
        <fullName evidence="2">Uncharacterized protein DUF4037</fullName>
    </submittedName>
</protein>
<evidence type="ECO:0000259" key="1">
    <source>
        <dbReference type="Pfam" id="PF13228"/>
    </source>
</evidence>
<comment type="caution">
    <text evidence="2">The sequence shown here is derived from an EMBL/GenBank/DDBJ whole genome shotgun (WGS) entry which is preliminary data.</text>
</comment>
<keyword evidence="3" id="KW-1185">Reference proteome</keyword>
<proteinExistence type="predicted"/>
<accession>A0A4R6JBQ2</accession>
<dbReference type="RefSeq" id="WP_133877980.1">
    <property type="nucleotide sequence ID" value="NZ_BOMD01000044.1"/>
</dbReference>
<dbReference type="Pfam" id="PF13228">
    <property type="entry name" value="DUF4037"/>
    <property type="match status" value="1"/>
</dbReference>
<organism evidence="2 3">
    <name type="scientific">Paractinoplanes brasiliensis</name>
    <dbReference type="NCBI Taxonomy" id="52695"/>
    <lineage>
        <taxon>Bacteria</taxon>
        <taxon>Bacillati</taxon>
        <taxon>Actinomycetota</taxon>
        <taxon>Actinomycetes</taxon>
        <taxon>Micromonosporales</taxon>
        <taxon>Micromonosporaceae</taxon>
        <taxon>Paractinoplanes</taxon>
    </lineage>
</organism>
<sequence>MTTFLPGVELSRLYYFEAVRPLLGDRPHAAARLGPGSDVLGFDTPRSTDHDWGPRLELFVDADIGELDAMLRARLPKRFRGWSTHFEPPGARVRTMADTDGPVDHYITISPWPDWCRDLLGFDPAGGLTTADWLSLPWQRLAELTGGAVFHDPDRTLSSVRGSLRWYPPDLWRYVLATQWQRLAEEEPFPARAAELGDERGAQVLTARLCREAARLMLLLSRRWPPYSKWLMASLPPGPAAWHLANALRAGNARDREDAFCTMLEILAETQNELGLAAELPATRREFFDRGCQVLGAGRFAGALCEAITDPGLRERPLTGSIDQISDSVAVLTSPPVCRAVTAAAHPIRP</sequence>
<gene>
    <name evidence="2" type="ORF">C8E87_7384</name>
</gene>
<dbReference type="OrthoDB" id="3030at2"/>
<reference evidence="2 3" key="1">
    <citation type="submission" date="2019-03" db="EMBL/GenBank/DDBJ databases">
        <title>Sequencing the genomes of 1000 actinobacteria strains.</title>
        <authorList>
            <person name="Klenk H.-P."/>
        </authorList>
    </citation>
    <scope>NUCLEOTIDE SEQUENCE [LARGE SCALE GENOMIC DNA]</scope>
    <source>
        <strain evidence="2 3">DSM 43805</strain>
    </source>
</reference>